<dbReference type="SMART" id="SM00338">
    <property type="entry name" value="BRLZ"/>
    <property type="match status" value="1"/>
</dbReference>
<keyword evidence="5" id="KW-0539">Nucleus</keyword>
<feature type="compositionally biased region" description="Basic and acidic residues" evidence="7">
    <location>
        <begin position="229"/>
        <end position="241"/>
    </location>
</feature>
<feature type="region of interest" description="Disordered" evidence="7">
    <location>
        <begin position="214"/>
        <end position="241"/>
    </location>
</feature>
<keyword evidence="4" id="KW-0804">Transcription</keyword>
<dbReference type="GO" id="GO:0035497">
    <property type="term" value="F:cAMP response element binding"/>
    <property type="evidence" value="ECO:0007669"/>
    <property type="project" value="TreeGrafter"/>
</dbReference>
<dbReference type="GO" id="GO:0000981">
    <property type="term" value="F:DNA-binding transcription factor activity, RNA polymerase II-specific"/>
    <property type="evidence" value="ECO:0007669"/>
    <property type="project" value="TreeGrafter"/>
</dbReference>
<comment type="subcellular location">
    <subcellularLocation>
        <location evidence="1">Nucleus</location>
    </subcellularLocation>
</comment>
<feature type="compositionally biased region" description="Low complexity" evidence="7">
    <location>
        <begin position="415"/>
        <end position="433"/>
    </location>
</feature>
<sequence length="665" mass="75068">MMMDPIADPFLNLYGDGPIPSLLPDNLLFSNDDNLGGIDLDLPLPSPNKFEQETISNMTENPEFESELKKFFDNFPSPDSSSSSNHHSTIDILDNFPFSPFENVPTIEKLEPTLPPPPPPPQKLPVIINTTKIANQHLPKVVQLTKGNVVYIQAPNNSNKSQTNFIQLTNCLPTILINTLQTPTVNEDTTKLVAATTTTSTIEDFPMDDNEYNDIDHLPMTPSTGSESPDERTTTSPDITHDNHYVKNRLHRHHPYGLNKSSSSMLTNIDKLPSSGPLLLTDEELKLIKQEGYQIPTKLPLNKTEEKVLKKIRRKIKNKISAQESRRKKKEYVDTLERQIAKYIDENGALKDRVSTMEKNQRSLMQELQSLRSMLGKGTPSTGKVLMVLCLFFAVLFGIWSPIVNKQSVDDFIRSSNDGSSSSQQKSLTSSNNPDASNNIRSTTTKSLIEQQDIIKQEPTYSNYIPNNYKSRVLLSYDEHENHYHGPYLSSNNKYKSSSQQQQTTAPGYTYTNSVEKYMNKKFKSGHDEGEINFLTQRSSSTCLKRPLTVESSPSIILSNDYKRHDEGEINFLTQRSSSTCLKRPLTVESSPSIILSNDYKSIRLNHTSNYRINENVVVIENSNEKIDHDSTTFEGKPLKIIRVERTTPAIGNDTLKLSHRTVNE</sequence>
<reference evidence="10" key="1">
    <citation type="submission" date="2021-02" db="EMBL/GenBank/DDBJ databases">
        <authorList>
            <person name="Nowell W R."/>
        </authorList>
    </citation>
    <scope>NUCLEOTIDE SEQUENCE</scope>
</reference>
<feature type="coiled-coil region" evidence="6">
    <location>
        <begin position="326"/>
        <end position="374"/>
    </location>
</feature>
<dbReference type="PROSITE" id="PS00036">
    <property type="entry name" value="BZIP_BASIC"/>
    <property type="match status" value="1"/>
</dbReference>
<keyword evidence="8" id="KW-1133">Transmembrane helix</keyword>
<evidence type="ECO:0000256" key="8">
    <source>
        <dbReference type="SAM" id="Phobius"/>
    </source>
</evidence>
<evidence type="ECO:0000313" key="11">
    <source>
        <dbReference type="Proteomes" id="UP000663845"/>
    </source>
</evidence>
<evidence type="ECO:0000313" key="10">
    <source>
        <dbReference type="EMBL" id="CAF1007807.1"/>
    </source>
</evidence>
<gene>
    <name evidence="10" type="ORF">JYZ213_LOCUS16358</name>
</gene>
<keyword evidence="8" id="KW-0812">Transmembrane</keyword>
<dbReference type="Proteomes" id="UP000663845">
    <property type="component" value="Unassembled WGS sequence"/>
</dbReference>
<dbReference type="AlphaFoldDB" id="A0A814HCY2"/>
<dbReference type="PANTHER" id="PTHR46004">
    <property type="entry name" value="CYCLIC AMP RESPONSE ELEMENT-BINDING PROTEIN A"/>
    <property type="match status" value="1"/>
</dbReference>
<keyword evidence="2" id="KW-0805">Transcription regulation</keyword>
<feature type="compositionally biased region" description="Low complexity" evidence="7">
    <location>
        <begin position="490"/>
        <end position="503"/>
    </location>
</feature>
<name>A0A814HCY2_9BILA</name>
<protein>
    <recommendedName>
        <fullName evidence="9">BZIP domain-containing protein</fullName>
    </recommendedName>
</protein>
<evidence type="ECO:0000256" key="5">
    <source>
        <dbReference type="ARBA" id="ARBA00023242"/>
    </source>
</evidence>
<evidence type="ECO:0000256" key="1">
    <source>
        <dbReference type="ARBA" id="ARBA00004123"/>
    </source>
</evidence>
<dbReference type="Pfam" id="PF00170">
    <property type="entry name" value="bZIP_1"/>
    <property type="match status" value="1"/>
</dbReference>
<evidence type="ECO:0000256" key="2">
    <source>
        <dbReference type="ARBA" id="ARBA00023015"/>
    </source>
</evidence>
<dbReference type="GO" id="GO:0005634">
    <property type="term" value="C:nucleus"/>
    <property type="evidence" value="ECO:0007669"/>
    <property type="project" value="UniProtKB-SubCell"/>
</dbReference>
<dbReference type="Gene3D" id="1.20.5.170">
    <property type="match status" value="1"/>
</dbReference>
<dbReference type="PROSITE" id="PS50217">
    <property type="entry name" value="BZIP"/>
    <property type="match status" value="1"/>
</dbReference>
<organism evidence="10 11">
    <name type="scientific">Adineta steineri</name>
    <dbReference type="NCBI Taxonomy" id="433720"/>
    <lineage>
        <taxon>Eukaryota</taxon>
        <taxon>Metazoa</taxon>
        <taxon>Spiralia</taxon>
        <taxon>Gnathifera</taxon>
        <taxon>Rotifera</taxon>
        <taxon>Eurotatoria</taxon>
        <taxon>Bdelloidea</taxon>
        <taxon>Adinetida</taxon>
        <taxon>Adinetidae</taxon>
        <taxon>Adineta</taxon>
    </lineage>
</organism>
<dbReference type="EMBL" id="CAJNOG010000146">
    <property type="protein sequence ID" value="CAF1007807.1"/>
    <property type="molecule type" value="Genomic_DNA"/>
</dbReference>
<dbReference type="PANTHER" id="PTHR46004:SF3">
    <property type="entry name" value="CYCLIC AMP RESPONSE ELEMENT-BINDING PROTEIN A"/>
    <property type="match status" value="1"/>
</dbReference>
<evidence type="ECO:0000256" key="4">
    <source>
        <dbReference type="ARBA" id="ARBA00023163"/>
    </source>
</evidence>
<feature type="region of interest" description="Disordered" evidence="7">
    <location>
        <begin position="415"/>
        <end position="440"/>
    </location>
</feature>
<dbReference type="InterPro" id="IPR046347">
    <property type="entry name" value="bZIP_sf"/>
</dbReference>
<feature type="transmembrane region" description="Helical" evidence="8">
    <location>
        <begin position="385"/>
        <end position="404"/>
    </location>
</feature>
<dbReference type="InterPro" id="IPR004827">
    <property type="entry name" value="bZIP"/>
</dbReference>
<dbReference type="SUPFAM" id="SSF57959">
    <property type="entry name" value="Leucine zipper domain"/>
    <property type="match status" value="1"/>
</dbReference>
<evidence type="ECO:0000259" key="9">
    <source>
        <dbReference type="PROSITE" id="PS50217"/>
    </source>
</evidence>
<feature type="domain" description="BZIP" evidence="9">
    <location>
        <begin position="308"/>
        <end position="371"/>
    </location>
</feature>
<keyword evidence="3" id="KW-0238">DNA-binding</keyword>
<proteinExistence type="predicted"/>
<accession>A0A814HCY2</accession>
<keyword evidence="8" id="KW-0472">Membrane</keyword>
<evidence type="ECO:0000256" key="6">
    <source>
        <dbReference type="SAM" id="Coils"/>
    </source>
</evidence>
<evidence type="ECO:0000256" key="3">
    <source>
        <dbReference type="ARBA" id="ARBA00023125"/>
    </source>
</evidence>
<comment type="caution">
    <text evidence="10">The sequence shown here is derived from an EMBL/GenBank/DDBJ whole genome shotgun (WGS) entry which is preliminary data.</text>
</comment>
<feature type="region of interest" description="Disordered" evidence="7">
    <location>
        <begin position="486"/>
        <end position="506"/>
    </location>
</feature>
<evidence type="ECO:0000256" key="7">
    <source>
        <dbReference type="SAM" id="MobiDB-lite"/>
    </source>
</evidence>
<keyword evidence="6" id="KW-0175">Coiled coil</keyword>